<keyword evidence="2" id="KW-0963">Cytoplasm</keyword>
<dbReference type="PANTHER" id="PTHR36438">
    <property type="entry name" value="IRON-SULFUR CLUSTER REPAIR PROTEIN YTFE"/>
    <property type="match status" value="1"/>
</dbReference>
<dbReference type="InterPro" id="IPR019903">
    <property type="entry name" value="RIC_family"/>
</dbReference>
<dbReference type="Proteomes" id="UP001234495">
    <property type="component" value="Unassembled WGS sequence"/>
</dbReference>
<dbReference type="InterPro" id="IPR038062">
    <property type="entry name" value="ScdA-like_N_sf"/>
</dbReference>
<dbReference type="InterPro" id="IPR012312">
    <property type="entry name" value="Hemerythrin-like"/>
</dbReference>
<evidence type="ECO:0000313" key="7">
    <source>
        <dbReference type="Proteomes" id="UP001234495"/>
    </source>
</evidence>
<evidence type="ECO:0000256" key="2">
    <source>
        <dbReference type="ARBA" id="ARBA00022490"/>
    </source>
</evidence>
<keyword evidence="4" id="KW-0408">Iron</keyword>
<dbReference type="NCBIfam" id="TIGR03652">
    <property type="entry name" value="FeS_repair_RIC"/>
    <property type="match status" value="1"/>
</dbReference>
<organism evidence="6 7">
    <name type="scientific">Metabacillus malikii</name>
    <dbReference type="NCBI Taxonomy" id="1504265"/>
    <lineage>
        <taxon>Bacteria</taxon>
        <taxon>Bacillati</taxon>
        <taxon>Bacillota</taxon>
        <taxon>Bacilli</taxon>
        <taxon>Bacillales</taxon>
        <taxon>Bacillaceae</taxon>
        <taxon>Metabacillus</taxon>
    </lineage>
</organism>
<dbReference type="PANTHER" id="PTHR36438:SF1">
    <property type="entry name" value="IRON-SULFUR CLUSTER REPAIR PROTEIN YTFE"/>
    <property type="match status" value="1"/>
</dbReference>
<comment type="caution">
    <text evidence="6">The sequence shown here is derived from an EMBL/GenBank/DDBJ whole genome shotgun (WGS) entry which is preliminary data.</text>
</comment>
<proteinExistence type="predicted"/>
<dbReference type="Pfam" id="PF04405">
    <property type="entry name" value="ScdA_N"/>
    <property type="match status" value="1"/>
</dbReference>
<gene>
    <name evidence="6" type="ORF">J2S19_001281</name>
</gene>
<evidence type="ECO:0000313" key="6">
    <source>
        <dbReference type="EMBL" id="MDQ0230029.1"/>
    </source>
</evidence>
<dbReference type="Pfam" id="PF01814">
    <property type="entry name" value="Hemerythrin"/>
    <property type="match status" value="1"/>
</dbReference>
<dbReference type="RefSeq" id="WP_307338712.1">
    <property type="nucleotide sequence ID" value="NZ_JAUSUD010000004.1"/>
</dbReference>
<comment type="subcellular location">
    <subcellularLocation>
        <location evidence="1">Cytoplasm</location>
    </subcellularLocation>
</comment>
<name>A0ABT9ZDL4_9BACI</name>
<protein>
    <submittedName>
        <fullName evidence="6">Regulator of cell morphogenesis and NO signaling</fullName>
    </submittedName>
</protein>
<dbReference type="SUPFAM" id="SSF140683">
    <property type="entry name" value="SP0561-like"/>
    <property type="match status" value="1"/>
</dbReference>
<reference evidence="6 7" key="1">
    <citation type="submission" date="2023-07" db="EMBL/GenBank/DDBJ databases">
        <title>Genomic Encyclopedia of Type Strains, Phase IV (KMG-IV): sequencing the most valuable type-strain genomes for metagenomic binning, comparative biology and taxonomic classification.</title>
        <authorList>
            <person name="Goeker M."/>
        </authorList>
    </citation>
    <scope>NUCLEOTIDE SEQUENCE [LARGE SCALE GENOMIC DNA]</scope>
    <source>
        <strain evidence="6 7">DSM 29005</strain>
    </source>
</reference>
<evidence type="ECO:0000259" key="5">
    <source>
        <dbReference type="Pfam" id="PF01814"/>
    </source>
</evidence>
<feature type="domain" description="Hemerythrin-like" evidence="5">
    <location>
        <begin position="87"/>
        <end position="231"/>
    </location>
</feature>
<dbReference type="EMBL" id="JAUSUD010000004">
    <property type="protein sequence ID" value="MDQ0230029.1"/>
    <property type="molecule type" value="Genomic_DNA"/>
</dbReference>
<sequence>MINHSIFNLNHTVGDVVAVFPQSSDFFKRKKVDFCCGGTRTLAQAIEERNLNEAEFIEQLHQYYEEHARSEDTTDWREVHADKLVKHIVDVHHHYARTEVEQLTPYVKKVALVHGDKHTHLNKVLSLFNDLKLEIAEHFSKEENEAFPKILKYEETKSIQTLKELKPIVSCLVDEHDAAGEILKQIREVTHDYELPEDACGTFRLVYQRLELLENDMFQHIHLENNILFPRYI</sequence>
<evidence type="ECO:0000256" key="1">
    <source>
        <dbReference type="ARBA" id="ARBA00004496"/>
    </source>
</evidence>
<evidence type="ECO:0000256" key="4">
    <source>
        <dbReference type="ARBA" id="ARBA00023004"/>
    </source>
</evidence>
<dbReference type="Gene3D" id="1.20.120.520">
    <property type="entry name" value="nmb1532 protein domain like"/>
    <property type="match status" value="1"/>
</dbReference>
<keyword evidence="7" id="KW-1185">Reference proteome</keyword>
<accession>A0ABT9ZDL4</accession>
<evidence type="ECO:0000256" key="3">
    <source>
        <dbReference type="ARBA" id="ARBA00022723"/>
    </source>
</evidence>
<keyword evidence="3" id="KW-0479">Metal-binding</keyword>